<evidence type="ECO:0000313" key="1">
    <source>
        <dbReference type="EMBL" id="KAH7929930.1"/>
    </source>
</evidence>
<dbReference type="EMBL" id="MU266336">
    <property type="protein sequence ID" value="KAH7929930.1"/>
    <property type="molecule type" value="Genomic_DNA"/>
</dbReference>
<organism evidence="1 2">
    <name type="scientific">Leucogyrophana mollusca</name>
    <dbReference type="NCBI Taxonomy" id="85980"/>
    <lineage>
        <taxon>Eukaryota</taxon>
        <taxon>Fungi</taxon>
        <taxon>Dikarya</taxon>
        <taxon>Basidiomycota</taxon>
        <taxon>Agaricomycotina</taxon>
        <taxon>Agaricomycetes</taxon>
        <taxon>Agaricomycetidae</taxon>
        <taxon>Boletales</taxon>
        <taxon>Boletales incertae sedis</taxon>
        <taxon>Leucogyrophana</taxon>
    </lineage>
</organism>
<proteinExistence type="predicted"/>
<protein>
    <submittedName>
        <fullName evidence="1">Uncharacterized protein</fullName>
    </submittedName>
</protein>
<sequence>MVCVYSLIRSWRSWHGFNDASITIMIYMSASLRRVILSSQFLAGYSCSSCECRSFVINDCPSDITLSPIPFDRSGETELAPFQRFTVSVGISNATPPPLNAPVRTYARFASHPHGKVLVAFLPEEIPEAGVRLLSFHSVTSVAMVRASKVK</sequence>
<gene>
    <name evidence="1" type="ORF">BV22DRAFT_92257</name>
</gene>
<evidence type="ECO:0000313" key="2">
    <source>
        <dbReference type="Proteomes" id="UP000790709"/>
    </source>
</evidence>
<keyword evidence="2" id="KW-1185">Reference proteome</keyword>
<reference evidence="1" key="1">
    <citation type="journal article" date="2021" name="New Phytol.">
        <title>Evolutionary innovations through gain and loss of genes in the ectomycorrhizal Boletales.</title>
        <authorList>
            <person name="Wu G."/>
            <person name="Miyauchi S."/>
            <person name="Morin E."/>
            <person name="Kuo A."/>
            <person name="Drula E."/>
            <person name="Varga T."/>
            <person name="Kohler A."/>
            <person name="Feng B."/>
            <person name="Cao Y."/>
            <person name="Lipzen A."/>
            <person name="Daum C."/>
            <person name="Hundley H."/>
            <person name="Pangilinan J."/>
            <person name="Johnson J."/>
            <person name="Barry K."/>
            <person name="LaButti K."/>
            <person name="Ng V."/>
            <person name="Ahrendt S."/>
            <person name="Min B."/>
            <person name="Choi I.G."/>
            <person name="Park H."/>
            <person name="Plett J.M."/>
            <person name="Magnuson J."/>
            <person name="Spatafora J.W."/>
            <person name="Nagy L.G."/>
            <person name="Henrissat B."/>
            <person name="Grigoriev I.V."/>
            <person name="Yang Z.L."/>
            <person name="Xu J."/>
            <person name="Martin F.M."/>
        </authorList>
    </citation>
    <scope>NUCLEOTIDE SEQUENCE</scope>
    <source>
        <strain evidence="1">KUC20120723A-06</strain>
    </source>
</reference>
<comment type="caution">
    <text evidence="1">The sequence shown here is derived from an EMBL/GenBank/DDBJ whole genome shotgun (WGS) entry which is preliminary data.</text>
</comment>
<name>A0ACB8BXQ5_9AGAM</name>
<accession>A0ACB8BXQ5</accession>
<dbReference type="Proteomes" id="UP000790709">
    <property type="component" value="Unassembled WGS sequence"/>
</dbReference>